<reference evidence="2 3" key="1">
    <citation type="submission" date="2020-01" db="EMBL/GenBank/DDBJ databases">
        <title>A novel Bacillus sp. from Pasinler.</title>
        <authorList>
            <person name="Adiguzel A."/>
            <person name="Ay H."/>
            <person name="Baltaci M.O."/>
        </authorList>
    </citation>
    <scope>NUCLEOTIDE SEQUENCE [LARGE SCALE GENOMIC DNA]</scope>
    <source>
        <strain evidence="2 3">P1</strain>
    </source>
</reference>
<dbReference type="RefSeq" id="WP_161920870.1">
    <property type="nucleotide sequence ID" value="NZ_JAACYS010000044.1"/>
</dbReference>
<keyword evidence="3" id="KW-1185">Reference proteome</keyword>
<proteinExistence type="predicted"/>
<dbReference type="SMART" id="SM00257">
    <property type="entry name" value="LysM"/>
    <property type="match status" value="1"/>
</dbReference>
<dbReference type="CDD" id="cd00118">
    <property type="entry name" value="LysM"/>
    <property type="match status" value="1"/>
</dbReference>
<accession>A0ABX0A6B1</accession>
<evidence type="ECO:0000313" key="2">
    <source>
        <dbReference type="EMBL" id="NCU18039.1"/>
    </source>
</evidence>
<protein>
    <submittedName>
        <fullName evidence="2">LysM peptidoglycan-binding domain-containing protein</fullName>
    </submittedName>
</protein>
<dbReference type="Proteomes" id="UP000743899">
    <property type="component" value="Unassembled WGS sequence"/>
</dbReference>
<dbReference type="InterPro" id="IPR018392">
    <property type="entry name" value="LysM"/>
</dbReference>
<comment type="caution">
    <text evidence="2">The sequence shown here is derived from an EMBL/GenBank/DDBJ whole genome shotgun (WGS) entry which is preliminary data.</text>
</comment>
<feature type="domain" description="LysM" evidence="1">
    <location>
        <begin position="103"/>
        <end position="146"/>
    </location>
</feature>
<evidence type="ECO:0000313" key="3">
    <source>
        <dbReference type="Proteomes" id="UP000743899"/>
    </source>
</evidence>
<dbReference type="PROSITE" id="PS51782">
    <property type="entry name" value="LYSM"/>
    <property type="match status" value="1"/>
</dbReference>
<dbReference type="Gene3D" id="3.10.350.10">
    <property type="entry name" value="LysM domain"/>
    <property type="match status" value="1"/>
</dbReference>
<organism evidence="2 3">
    <name type="scientific">Pallidibacillus pasinlerensis</name>
    <dbReference type="NCBI Taxonomy" id="2703818"/>
    <lineage>
        <taxon>Bacteria</taxon>
        <taxon>Bacillati</taxon>
        <taxon>Bacillota</taxon>
        <taxon>Bacilli</taxon>
        <taxon>Bacillales</taxon>
        <taxon>Bacillaceae</taxon>
        <taxon>Pallidibacillus</taxon>
    </lineage>
</organism>
<dbReference type="SUPFAM" id="SSF54106">
    <property type="entry name" value="LysM domain"/>
    <property type="match status" value="1"/>
</dbReference>
<dbReference type="Pfam" id="PF01476">
    <property type="entry name" value="LysM"/>
    <property type="match status" value="1"/>
</dbReference>
<sequence>MDYLQFELKPSKNNPGEYEFHVYVDDLLTEFSTELGEIPKKKGELLKSAREFIKHKYPKLKVTVVKVIAGGIAITALPLGIFDKKEAAAAEYETAQVQTEGNIHYKVSSGDTLWKLSQKFNTNVQAIKQANDLQSDSLKVGKRLIIPKAMRTVVCLSKKIGVSIDAIKQSK</sequence>
<dbReference type="EMBL" id="JAACYS010000044">
    <property type="protein sequence ID" value="NCU18039.1"/>
    <property type="molecule type" value="Genomic_DNA"/>
</dbReference>
<name>A0ABX0A6B1_9BACI</name>
<evidence type="ECO:0000259" key="1">
    <source>
        <dbReference type="PROSITE" id="PS51782"/>
    </source>
</evidence>
<dbReference type="InterPro" id="IPR036779">
    <property type="entry name" value="LysM_dom_sf"/>
</dbReference>
<gene>
    <name evidence="2" type="ORF">GW534_09950</name>
</gene>